<dbReference type="PIRSF" id="PIRSF006232">
    <property type="entry name" value="Pirin"/>
    <property type="match status" value="1"/>
</dbReference>
<keyword evidence="6" id="KW-1185">Reference proteome</keyword>
<dbReference type="InterPro" id="IPR012093">
    <property type="entry name" value="Pirin"/>
</dbReference>
<protein>
    <submittedName>
        <fullName evidence="5">Pirin family protein</fullName>
    </submittedName>
</protein>
<name>A0ABN2VYC5_9ACTN</name>
<dbReference type="Pfam" id="PF02678">
    <property type="entry name" value="Pirin"/>
    <property type="match status" value="1"/>
</dbReference>
<dbReference type="InterPro" id="IPR008778">
    <property type="entry name" value="Pirin_C_dom"/>
</dbReference>
<dbReference type="InterPro" id="IPR014710">
    <property type="entry name" value="RmlC-like_jellyroll"/>
</dbReference>
<evidence type="ECO:0000259" key="3">
    <source>
        <dbReference type="Pfam" id="PF02678"/>
    </source>
</evidence>
<dbReference type="InterPro" id="IPR003829">
    <property type="entry name" value="Pirin_N_dom"/>
</dbReference>
<comment type="similarity">
    <text evidence="1 2">Belongs to the pirin family.</text>
</comment>
<dbReference type="PANTHER" id="PTHR13903:SF8">
    <property type="entry name" value="PIRIN"/>
    <property type="match status" value="1"/>
</dbReference>
<evidence type="ECO:0000256" key="1">
    <source>
        <dbReference type="ARBA" id="ARBA00008416"/>
    </source>
</evidence>
<evidence type="ECO:0000259" key="4">
    <source>
        <dbReference type="Pfam" id="PF05726"/>
    </source>
</evidence>
<gene>
    <name evidence="5" type="ORF">GCM10009821_14060</name>
</gene>
<dbReference type="InterPro" id="IPR011051">
    <property type="entry name" value="RmlC_Cupin_sf"/>
</dbReference>
<evidence type="ECO:0000313" key="6">
    <source>
        <dbReference type="Proteomes" id="UP001501480"/>
    </source>
</evidence>
<dbReference type="PANTHER" id="PTHR13903">
    <property type="entry name" value="PIRIN-RELATED"/>
    <property type="match status" value="1"/>
</dbReference>
<dbReference type="Pfam" id="PF05726">
    <property type="entry name" value="Pirin_C"/>
    <property type="match status" value="1"/>
</dbReference>
<reference evidence="5 6" key="1">
    <citation type="journal article" date="2019" name="Int. J. Syst. Evol. Microbiol.">
        <title>The Global Catalogue of Microorganisms (GCM) 10K type strain sequencing project: providing services to taxonomists for standard genome sequencing and annotation.</title>
        <authorList>
            <consortium name="The Broad Institute Genomics Platform"/>
            <consortium name="The Broad Institute Genome Sequencing Center for Infectious Disease"/>
            <person name="Wu L."/>
            <person name="Ma J."/>
        </authorList>
    </citation>
    <scope>NUCLEOTIDE SEQUENCE [LARGE SCALE GENOMIC DNA]</scope>
    <source>
        <strain evidence="5 6">JCM 15749</strain>
    </source>
</reference>
<evidence type="ECO:0000256" key="2">
    <source>
        <dbReference type="RuleBase" id="RU003457"/>
    </source>
</evidence>
<dbReference type="RefSeq" id="WP_344326320.1">
    <property type="nucleotide sequence ID" value="NZ_BAAAPY010000004.1"/>
</dbReference>
<proteinExistence type="inferred from homology"/>
<feature type="domain" description="Pirin C-terminal" evidence="4">
    <location>
        <begin position="177"/>
        <end position="266"/>
    </location>
</feature>
<comment type="caution">
    <text evidence="5">The sequence shown here is derived from an EMBL/GenBank/DDBJ whole genome shotgun (WGS) entry which is preliminary data.</text>
</comment>
<organism evidence="5 6">
    <name type="scientific">Aeromicrobium halocynthiae</name>
    <dbReference type="NCBI Taxonomy" id="560557"/>
    <lineage>
        <taxon>Bacteria</taxon>
        <taxon>Bacillati</taxon>
        <taxon>Actinomycetota</taxon>
        <taxon>Actinomycetes</taxon>
        <taxon>Propionibacteriales</taxon>
        <taxon>Nocardioidaceae</taxon>
        <taxon>Aeromicrobium</taxon>
    </lineage>
</organism>
<feature type="domain" description="Pirin N-terminal" evidence="3">
    <location>
        <begin position="22"/>
        <end position="118"/>
    </location>
</feature>
<dbReference type="Gene3D" id="2.60.120.10">
    <property type="entry name" value="Jelly Rolls"/>
    <property type="match status" value="2"/>
</dbReference>
<evidence type="ECO:0000313" key="5">
    <source>
        <dbReference type="EMBL" id="GAA2076073.1"/>
    </source>
</evidence>
<sequence length="298" mass="32371">MPADQLLESRDVPLGGLRGLTVHRTLPQRAIPTIGAWCFVDHFGPTTEPMAVLPHPHIGLQTVTWPIAGQIRHRDSLGSDVVLRPGELNLMTSGDGVSHSEFSVGDPEAPMHGIQLWVALPEATRAGPADFEHVTDLPQVEGPCWSALVIVGTLAGRTSPARTHTPLVGAQLSVKAGRAEIPVDPAFEHGVLAVDQDVTVAGDSVPHRQLQYLAPGRETIVIESDVDTTVLLIGGEPFEEDIVMWWNFIGRSHEEIAAARVDWEEAARRFGRVDGHGDQVIPAPPMPEVRIKPRRRES</sequence>
<dbReference type="EMBL" id="BAAAPY010000004">
    <property type="protein sequence ID" value="GAA2076073.1"/>
    <property type="molecule type" value="Genomic_DNA"/>
</dbReference>
<dbReference type="SUPFAM" id="SSF51182">
    <property type="entry name" value="RmlC-like cupins"/>
    <property type="match status" value="1"/>
</dbReference>
<dbReference type="Proteomes" id="UP001501480">
    <property type="component" value="Unassembled WGS sequence"/>
</dbReference>
<accession>A0ABN2VYC5</accession>